<dbReference type="Pfam" id="PF02417">
    <property type="entry name" value="Chromate_transp"/>
    <property type="match status" value="2"/>
</dbReference>
<gene>
    <name evidence="8" type="ORF">EV696_11577</name>
</gene>
<sequence>MRFFVKPLLFYNKGVLRPVSNRPSAIPFREAAAFWLKLGLISFGGPAGQIAIMHQELVERRRWVREPDFLHALNYCMMLPGPEAQQLATYLGWLMHGRWGGIVAGGLFVLPALVILVALSWIYVRFGQQPIIAALFYGIKPAVVAIIFHACWRIGKRTLHHPMLMALAAAAFVGIFFLQLPFPLIIFAAGVMGWLGAHYRPAIFSPVHQQENDPPPTATTGSLRASPLRSLAYGVVLWAVPMLALLWWFGGEHVFSQMAWFFTKAALLTFGGAYAVLPYVQQAAVDHYAWLSANQMIDGLALGETTPGPLIMVVVFVAYLGGYGSQVWGEAGSALAGTTAALITTWFTFLPSFLFVLLGAPIIEKTRGIGKVTGPLTAITAAVVGVMVNLGVYFAQWSIFANQTLDIYTLLVSLVALLLLVKQWLGVIPLIAVSALAGVIYRLVF</sequence>
<dbReference type="AlphaFoldDB" id="A0A4R6UL47"/>
<dbReference type="PANTHER" id="PTHR33567">
    <property type="entry name" value="CHROMATE ION TRANSPORTER (EUROFUNG)"/>
    <property type="match status" value="1"/>
</dbReference>
<feature type="transmembrane region" description="Helical" evidence="7">
    <location>
        <begin position="334"/>
        <end position="360"/>
    </location>
</feature>
<feature type="transmembrane region" description="Helical" evidence="7">
    <location>
        <begin position="231"/>
        <end position="249"/>
    </location>
</feature>
<evidence type="ECO:0000256" key="2">
    <source>
        <dbReference type="ARBA" id="ARBA00005262"/>
    </source>
</evidence>
<dbReference type="PIRSF" id="PIRSF004810">
    <property type="entry name" value="ChrA"/>
    <property type="match status" value="1"/>
</dbReference>
<accession>A0A4R6UL47</accession>
<comment type="caution">
    <text evidence="8">The sequence shown here is derived from an EMBL/GenBank/DDBJ whole genome shotgun (WGS) entry which is preliminary data.</text>
</comment>
<reference evidence="8 9" key="1">
    <citation type="submission" date="2019-03" db="EMBL/GenBank/DDBJ databases">
        <title>Genomic Encyclopedia of Type Strains, Phase IV (KMG-IV): sequencing the most valuable type-strain genomes for metagenomic binning, comparative biology and taxonomic classification.</title>
        <authorList>
            <person name="Goeker M."/>
        </authorList>
    </citation>
    <scope>NUCLEOTIDE SEQUENCE [LARGE SCALE GENOMIC DNA]</scope>
    <source>
        <strain evidence="8 9">DSM 103792</strain>
    </source>
</reference>
<keyword evidence="6 7" id="KW-0472">Membrane</keyword>
<feature type="transmembrane region" description="Helical" evidence="7">
    <location>
        <begin position="405"/>
        <end position="421"/>
    </location>
</feature>
<evidence type="ECO:0000256" key="5">
    <source>
        <dbReference type="ARBA" id="ARBA00022989"/>
    </source>
</evidence>
<evidence type="ECO:0000256" key="3">
    <source>
        <dbReference type="ARBA" id="ARBA00022475"/>
    </source>
</evidence>
<evidence type="ECO:0000256" key="1">
    <source>
        <dbReference type="ARBA" id="ARBA00004651"/>
    </source>
</evidence>
<dbReference type="NCBIfam" id="TIGR00937">
    <property type="entry name" value="2A51"/>
    <property type="match status" value="1"/>
</dbReference>
<keyword evidence="5 7" id="KW-1133">Transmembrane helix</keyword>
<feature type="transmembrane region" description="Helical" evidence="7">
    <location>
        <begin position="130"/>
        <end position="152"/>
    </location>
</feature>
<comment type="similarity">
    <text evidence="2">Belongs to the chromate ion transporter (CHR) (TC 2.A.51) family.</text>
</comment>
<feature type="transmembrane region" description="Helical" evidence="7">
    <location>
        <begin position="427"/>
        <end position="444"/>
    </location>
</feature>
<feature type="transmembrane region" description="Helical" evidence="7">
    <location>
        <begin position="300"/>
        <end position="322"/>
    </location>
</feature>
<evidence type="ECO:0000256" key="6">
    <source>
        <dbReference type="ARBA" id="ARBA00023136"/>
    </source>
</evidence>
<dbReference type="InterPro" id="IPR014047">
    <property type="entry name" value="Chr_Tranpt_l_chain"/>
</dbReference>
<keyword evidence="3" id="KW-1003">Cell membrane</keyword>
<name>A0A4R6UL47_9GAMM</name>
<dbReference type="OrthoDB" id="8969999at2"/>
<dbReference type="PANTHER" id="PTHR33567:SF3">
    <property type="entry name" value="CHROMATE ION TRANSPORTER (EUROFUNG)"/>
    <property type="match status" value="1"/>
</dbReference>
<evidence type="ECO:0000256" key="4">
    <source>
        <dbReference type="ARBA" id="ARBA00022692"/>
    </source>
</evidence>
<comment type="subcellular location">
    <subcellularLocation>
        <location evidence="1">Cell membrane</location>
        <topology evidence="1">Multi-pass membrane protein</topology>
    </subcellularLocation>
</comment>
<keyword evidence="4 7" id="KW-0812">Transmembrane</keyword>
<dbReference type="InterPro" id="IPR003370">
    <property type="entry name" value="Chromate_transpt"/>
</dbReference>
<dbReference type="GO" id="GO:0005886">
    <property type="term" value="C:plasma membrane"/>
    <property type="evidence" value="ECO:0007669"/>
    <property type="project" value="UniProtKB-SubCell"/>
</dbReference>
<feature type="transmembrane region" description="Helical" evidence="7">
    <location>
        <begin position="164"/>
        <end position="197"/>
    </location>
</feature>
<proteinExistence type="inferred from homology"/>
<dbReference type="GO" id="GO:0015109">
    <property type="term" value="F:chromate transmembrane transporter activity"/>
    <property type="evidence" value="ECO:0007669"/>
    <property type="project" value="InterPro"/>
</dbReference>
<feature type="transmembrane region" description="Helical" evidence="7">
    <location>
        <begin position="99"/>
        <end position="124"/>
    </location>
</feature>
<protein>
    <submittedName>
        <fullName evidence="8">Chromate transporter</fullName>
    </submittedName>
</protein>
<dbReference type="Proteomes" id="UP000295375">
    <property type="component" value="Unassembled WGS sequence"/>
</dbReference>
<evidence type="ECO:0000313" key="8">
    <source>
        <dbReference type="EMBL" id="TDQ46083.1"/>
    </source>
</evidence>
<dbReference type="RefSeq" id="WP_133592203.1">
    <property type="nucleotide sequence ID" value="NZ_CP037953.1"/>
</dbReference>
<evidence type="ECO:0000313" key="9">
    <source>
        <dbReference type="Proteomes" id="UP000295375"/>
    </source>
</evidence>
<dbReference type="EMBL" id="SNYM01000015">
    <property type="protein sequence ID" value="TDQ46083.1"/>
    <property type="molecule type" value="Genomic_DNA"/>
</dbReference>
<keyword evidence="9" id="KW-1185">Reference proteome</keyword>
<feature type="transmembrane region" description="Helical" evidence="7">
    <location>
        <begin position="372"/>
        <end position="393"/>
    </location>
</feature>
<evidence type="ECO:0000256" key="7">
    <source>
        <dbReference type="SAM" id="Phobius"/>
    </source>
</evidence>
<feature type="transmembrane region" description="Helical" evidence="7">
    <location>
        <begin position="261"/>
        <end position="280"/>
    </location>
</feature>
<organism evidence="8 9">
    <name type="scientific">Permianibacter aggregans</name>
    <dbReference type="NCBI Taxonomy" id="1510150"/>
    <lineage>
        <taxon>Bacteria</taxon>
        <taxon>Pseudomonadati</taxon>
        <taxon>Pseudomonadota</taxon>
        <taxon>Gammaproteobacteria</taxon>
        <taxon>Pseudomonadales</taxon>
        <taxon>Pseudomonadaceae</taxon>
        <taxon>Permianibacter</taxon>
    </lineage>
</organism>